<dbReference type="SUPFAM" id="SSF103511">
    <property type="entry name" value="Chlorophyll a-b binding protein"/>
    <property type="match status" value="1"/>
</dbReference>
<sequence length="134" mass="14542">MAKVGSGTSHQAMAASPAISSSFLPLPAIASLHQTQNHQLYFLHNNPTLRTSSRSQKRLVFKVQAAKLPAGVELPKEVPKFQPPFLGFTRTAEIWNSRTCMVGLIGIFIVELILNKGILQIIGVEVGKGLDLPL</sequence>
<organism evidence="1 2">
    <name type="scientific">Coffea arabica</name>
    <name type="common">Arabian coffee</name>
    <dbReference type="NCBI Taxonomy" id="13443"/>
    <lineage>
        <taxon>Eukaryota</taxon>
        <taxon>Viridiplantae</taxon>
        <taxon>Streptophyta</taxon>
        <taxon>Embryophyta</taxon>
        <taxon>Tracheophyta</taxon>
        <taxon>Spermatophyta</taxon>
        <taxon>Magnoliopsida</taxon>
        <taxon>eudicotyledons</taxon>
        <taxon>Gunneridae</taxon>
        <taxon>Pentapetalae</taxon>
        <taxon>asterids</taxon>
        <taxon>lamiids</taxon>
        <taxon>Gentianales</taxon>
        <taxon>Rubiaceae</taxon>
        <taxon>Ixoroideae</taxon>
        <taxon>Gardenieae complex</taxon>
        <taxon>Bertiereae - Coffeeae clade</taxon>
        <taxon>Coffeeae</taxon>
        <taxon>Coffea</taxon>
    </lineage>
</organism>
<dbReference type="AlphaFoldDB" id="A0A6P6SI78"/>
<reference evidence="1" key="1">
    <citation type="journal article" date="2025" name="Foods">
        <title>Unveiling the Microbial Signatures of Arabica Coffee Cherries: Insights into Ripeness Specific Diversity, Functional Traits, and Implications for Quality and Safety.</title>
        <authorList>
            <consortium name="RefSeq"/>
            <person name="Tenea G.N."/>
            <person name="Cifuentes V."/>
            <person name="Reyes P."/>
            <person name="Cevallos-Vallejos M."/>
        </authorList>
    </citation>
    <scope>NUCLEOTIDE SEQUENCE [LARGE SCALE GENOMIC DNA]</scope>
</reference>
<keyword evidence="1" id="KW-1185">Reference proteome</keyword>
<accession>A0A6P6SI78</accession>
<dbReference type="RefSeq" id="XP_027065242.2">
    <property type="nucleotide sequence ID" value="XM_027209441.2"/>
</dbReference>
<dbReference type="Proteomes" id="UP001652660">
    <property type="component" value="Chromosome 6c"/>
</dbReference>
<protein>
    <submittedName>
        <fullName evidence="2">Light-harvesting complex-like protein OHP1, chloroplastic</fullName>
    </submittedName>
</protein>
<name>A0A6P6SI78_COFAR</name>
<evidence type="ECO:0000313" key="2">
    <source>
        <dbReference type="RefSeq" id="XP_027065242.2"/>
    </source>
</evidence>
<reference evidence="2" key="2">
    <citation type="submission" date="2025-08" db="UniProtKB">
        <authorList>
            <consortium name="RefSeq"/>
        </authorList>
    </citation>
    <scope>IDENTIFICATION</scope>
    <source>
        <tissue evidence="2">Leaves</tissue>
    </source>
</reference>
<evidence type="ECO:0000313" key="1">
    <source>
        <dbReference type="Proteomes" id="UP001652660"/>
    </source>
</evidence>
<proteinExistence type="predicted"/>
<gene>
    <name evidence="2" type="primary">LOC113691339</name>
</gene>
<dbReference type="GeneID" id="113691339"/>